<feature type="domain" description="Molybdopterin dinucleotide-binding" evidence="1">
    <location>
        <begin position="67"/>
        <end position="178"/>
    </location>
</feature>
<dbReference type="Pfam" id="PF01568">
    <property type="entry name" value="Molydop_binding"/>
    <property type="match status" value="1"/>
</dbReference>
<gene>
    <name evidence="2" type="ORF">NX722_16175</name>
</gene>
<dbReference type="Gene3D" id="3.40.228.10">
    <property type="entry name" value="Dimethylsulfoxide Reductase, domain 2"/>
    <property type="match status" value="1"/>
</dbReference>
<evidence type="ECO:0000313" key="2">
    <source>
        <dbReference type="EMBL" id="MCW7554128.1"/>
    </source>
</evidence>
<comment type="caution">
    <text evidence="2">The sequence shown here is derived from an EMBL/GenBank/DDBJ whole genome shotgun (WGS) entry which is preliminary data.</text>
</comment>
<dbReference type="Proteomes" id="UP001209854">
    <property type="component" value="Unassembled WGS sequence"/>
</dbReference>
<dbReference type="CDD" id="cd02794">
    <property type="entry name" value="MopB_CT_DmsA-EC"/>
    <property type="match status" value="1"/>
</dbReference>
<proteinExistence type="predicted"/>
<dbReference type="PANTHER" id="PTHR43742:SF3">
    <property type="entry name" value="DIMETHYL SULFOXIDE REDUCTASE DMSA"/>
    <property type="match status" value="1"/>
</dbReference>
<dbReference type="InterPro" id="IPR009010">
    <property type="entry name" value="Asp_de-COase-like_dom_sf"/>
</dbReference>
<organism evidence="2 3">
    <name type="scientific">Endozoicomonas gorgoniicola</name>
    <dbReference type="NCBI Taxonomy" id="1234144"/>
    <lineage>
        <taxon>Bacteria</taxon>
        <taxon>Pseudomonadati</taxon>
        <taxon>Pseudomonadota</taxon>
        <taxon>Gammaproteobacteria</taxon>
        <taxon>Oceanospirillales</taxon>
        <taxon>Endozoicomonadaceae</taxon>
        <taxon>Endozoicomonas</taxon>
    </lineage>
</organism>
<keyword evidence="3" id="KW-1185">Reference proteome</keyword>
<dbReference type="Gene3D" id="2.40.40.20">
    <property type="match status" value="1"/>
</dbReference>
<accession>A0ABT3MYF5</accession>
<dbReference type="SUPFAM" id="SSF50692">
    <property type="entry name" value="ADC-like"/>
    <property type="match status" value="1"/>
</dbReference>
<sequence>MAYKAFREDPEANPLDTPSGKIEIYSERLAEIAASWVLKEDDIIKPLPEYAPSWEGHESALTEKYPLQLFGFHYKARTHSTYGNVALLADACRQEVWVNPIDAEQRSIKDGDMLKVWNDRGELRIPAKVTERILPGVIAMGQGAWYKPDRKGVDHGACINTLTTQRPSPLAKGNPQHSNLVEIAKV</sequence>
<dbReference type="RefSeq" id="WP_262563862.1">
    <property type="nucleotide sequence ID" value="NZ_JAPFCC010000001.1"/>
</dbReference>
<dbReference type="InterPro" id="IPR050612">
    <property type="entry name" value="Prok_Mopterin_Oxidored"/>
</dbReference>
<reference evidence="2 3" key="1">
    <citation type="submission" date="2022-10" db="EMBL/GenBank/DDBJ databases">
        <title>High-quality genome sequences of two octocoral-associated bacteria, Endozoicomonas euniceicola EF212 and Endozoicomonas gorgoniicola PS125.</title>
        <authorList>
            <person name="Chiou Y.-J."/>
            <person name="Chen Y.-H."/>
        </authorList>
    </citation>
    <scope>NUCLEOTIDE SEQUENCE [LARGE SCALE GENOMIC DNA]</scope>
    <source>
        <strain evidence="2 3">PS125</strain>
    </source>
</reference>
<evidence type="ECO:0000259" key="1">
    <source>
        <dbReference type="Pfam" id="PF01568"/>
    </source>
</evidence>
<dbReference type="EMBL" id="JAPFCC010000001">
    <property type="protein sequence ID" value="MCW7554128.1"/>
    <property type="molecule type" value="Genomic_DNA"/>
</dbReference>
<dbReference type="InterPro" id="IPR006657">
    <property type="entry name" value="MoPterin_dinucl-bd_dom"/>
</dbReference>
<name>A0ABT3MYF5_9GAMM</name>
<dbReference type="PANTHER" id="PTHR43742">
    <property type="entry name" value="TRIMETHYLAMINE-N-OXIDE REDUCTASE"/>
    <property type="match status" value="1"/>
</dbReference>
<evidence type="ECO:0000313" key="3">
    <source>
        <dbReference type="Proteomes" id="UP001209854"/>
    </source>
</evidence>
<protein>
    <recommendedName>
        <fullName evidence="1">Molybdopterin dinucleotide-binding domain-containing protein</fullName>
    </recommendedName>
</protein>